<dbReference type="EMBL" id="JAPVEA010000006">
    <property type="protein sequence ID" value="KAJ5449829.1"/>
    <property type="molecule type" value="Genomic_DNA"/>
</dbReference>
<sequence>MPSILQRFLPPPPQQLSLLDLPLEILGEIVKWLPIEDTACLALACKHLFFRYCSVHKADDLREPRPLIGKKPLVRRNAEKQLPVAFLCRLENSRWKFCLECWKLHPRTKRRLPWEHHCYECYLLYGGQCVLDAGVVDLCPCLSITYRDMLRLIGSIKTLESSRQSSGEGYYEEALSPGGSNLIRKELVHHCEITDHPEARAEVTTKVFMDTGNNLIVLNKYLFNGFKSIACTSEVSHSSTCPHEDTGKWLQSFFKDVGGGFTGYRKCSRRHLECRITHCTRKSDGKSFEVNVWRSLGTGEGSDKNWKHNRRREGPTWYNRLREKIHESSDYVQRVFHDT</sequence>
<dbReference type="GeneID" id="81599903"/>
<dbReference type="RefSeq" id="XP_056765364.1">
    <property type="nucleotide sequence ID" value="XM_056909660.1"/>
</dbReference>
<comment type="caution">
    <text evidence="2">The sequence shown here is derived from an EMBL/GenBank/DDBJ whole genome shotgun (WGS) entry which is preliminary data.</text>
</comment>
<proteinExistence type="predicted"/>
<dbReference type="InterPro" id="IPR036047">
    <property type="entry name" value="F-box-like_dom_sf"/>
</dbReference>
<protein>
    <recommendedName>
        <fullName evidence="1">F-box domain-containing protein</fullName>
    </recommendedName>
</protein>
<dbReference type="SUPFAM" id="SSF81383">
    <property type="entry name" value="F-box domain"/>
    <property type="match status" value="1"/>
</dbReference>
<accession>A0AAD6G1W6</accession>
<dbReference type="InterPro" id="IPR001810">
    <property type="entry name" value="F-box_dom"/>
</dbReference>
<dbReference type="AlphaFoldDB" id="A0AAD6G1W6"/>
<dbReference type="PROSITE" id="PS50181">
    <property type="entry name" value="FBOX"/>
    <property type="match status" value="1"/>
</dbReference>
<dbReference type="Pfam" id="PF00646">
    <property type="entry name" value="F-box"/>
    <property type="match status" value="1"/>
</dbReference>
<evidence type="ECO:0000313" key="2">
    <source>
        <dbReference type="EMBL" id="KAJ5449829.1"/>
    </source>
</evidence>
<organism evidence="2 3">
    <name type="scientific">Penicillium daleae</name>
    <dbReference type="NCBI Taxonomy" id="63821"/>
    <lineage>
        <taxon>Eukaryota</taxon>
        <taxon>Fungi</taxon>
        <taxon>Dikarya</taxon>
        <taxon>Ascomycota</taxon>
        <taxon>Pezizomycotina</taxon>
        <taxon>Eurotiomycetes</taxon>
        <taxon>Eurotiomycetidae</taxon>
        <taxon>Eurotiales</taxon>
        <taxon>Aspergillaceae</taxon>
        <taxon>Penicillium</taxon>
    </lineage>
</organism>
<reference evidence="2" key="1">
    <citation type="submission" date="2022-12" db="EMBL/GenBank/DDBJ databases">
        <authorList>
            <person name="Petersen C."/>
        </authorList>
    </citation>
    <scope>NUCLEOTIDE SEQUENCE</scope>
    <source>
        <strain evidence="2">IBT 16125</strain>
    </source>
</reference>
<evidence type="ECO:0000313" key="3">
    <source>
        <dbReference type="Proteomes" id="UP001213681"/>
    </source>
</evidence>
<keyword evidence="3" id="KW-1185">Reference proteome</keyword>
<feature type="domain" description="F-box" evidence="1">
    <location>
        <begin position="15"/>
        <end position="48"/>
    </location>
</feature>
<name>A0AAD6G1W6_9EURO</name>
<gene>
    <name evidence="2" type="ORF">N7458_006278</name>
</gene>
<dbReference type="Proteomes" id="UP001213681">
    <property type="component" value="Unassembled WGS sequence"/>
</dbReference>
<evidence type="ECO:0000259" key="1">
    <source>
        <dbReference type="PROSITE" id="PS50181"/>
    </source>
</evidence>
<reference evidence="2" key="2">
    <citation type="journal article" date="2023" name="IMA Fungus">
        <title>Comparative genomic study of the Penicillium genus elucidates a diverse pangenome and 15 lateral gene transfer events.</title>
        <authorList>
            <person name="Petersen C."/>
            <person name="Sorensen T."/>
            <person name="Nielsen M.R."/>
            <person name="Sondergaard T.E."/>
            <person name="Sorensen J.L."/>
            <person name="Fitzpatrick D.A."/>
            <person name="Frisvad J.C."/>
            <person name="Nielsen K.L."/>
        </authorList>
    </citation>
    <scope>NUCLEOTIDE SEQUENCE</scope>
    <source>
        <strain evidence="2">IBT 16125</strain>
    </source>
</reference>